<dbReference type="GO" id="GO:0008528">
    <property type="term" value="F:G protein-coupled peptide receptor activity"/>
    <property type="evidence" value="ECO:0007669"/>
    <property type="project" value="TreeGrafter"/>
</dbReference>
<protein>
    <recommendedName>
        <fullName evidence="4">G-protein coupled receptors family 1 profile domain-containing protein</fullName>
    </recommendedName>
</protein>
<dbReference type="SUPFAM" id="SSF81321">
    <property type="entry name" value="Family A G protein-coupled receptor-like"/>
    <property type="match status" value="1"/>
</dbReference>
<dbReference type="AlphaFoldDB" id="A0A653DSE3"/>
<organism evidence="2 3">
    <name type="scientific">Callosobruchus maculatus</name>
    <name type="common">Southern cowpea weevil</name>
    <name type="synonym">Pulse bruchid</name>
    <dbReference type="NCBI Taxonomy" id="64391"/>
    <lineage>
        <taxon>Eukaryota</taxon>
        <taxon>Metazoa</taxon>
        <taxon>Ecdysozoa</taxon>
        <taxon>Arthropoda</taxon>
        <taxon>Hexapoda</taxon>
        <taxon>Insecta</taxon>
        <taxon>Pterygota</taxon>
        <taxon>Neoptera</taxon>
        <taxon>Endopterygota</taxon>
        <taxon>Coleoptera</taxon>
        <taxon>Polyphaga</taxon>
        <taxon>Cucujiformia</taxon>
        <taxon>Chrysomeloidea</taxon>
        <taxon>Chrysomelidae</taxon>
        <taxon>Bruchinae</taxon>
        <taxon>Bruchini</taxon>
        <taxon>Callosobruchus</taxon>
    </lineage>
</organism>
<accession>A0A653DSE3</accession>
<evidence type="ECO:0000313" key="2">
    <source>
        <dbReference type="EMBL" id="VEN63129.1"/>
    </source>
</evidence>
<evidence type="ECO:0000313" key="3">
    <source>
        <dbReference type="Proteomes" id="UP000410492"/>
    </source>
</evidence>
<name>A0A653DSE3_CALMS</name>
<dbReference type="OrthoDB" id="2101615at2759"/>
<evidence type="ECO:0008006" key="4">
    <source>
        <dbReference type="Google" id="ProtNLM"/>
    </source>
</evidence>
<keyword evidence="1" id="KW-0472">Membrane</keyword>
<feature type="transmembrane region" description="Helical" evidence="1">
    <location>
        <begin position="59"/>
        <end position="86"/>
    </location>
</feature>
<dbReference type="GO" id="GO:0005886">
    <property type="term" value="C:plasma membrane"/>
    <property type="evidence" value="ECO:0007669"/>
    <property type="project" value="TreeGrafter"/>
</dbReference>
<dbReference type="Proteomes" id="UP000410492">
    <property type="component" value="Unassembled WGS sequence"/>
</dbReference>
<dbReference type="GO" id="GO:0009755">
    <property type="term" value="P:hormone-mediated signaling pathway"/>
    <property type="evidence" value="ECO:0007669"/>
    <property type="project" value="TreeGrafter"/>
</dbReference>
<evidence type="ECO:0000256" key="1">
    <source>
        <dbReference type="SAM" id="Phobius"/>
    </source>
</evidence>
<dbReference type="PANTHER" id="PTHR24372">
    <property type="entry name" value="GLYCOPROTEIN HORMONE RECEPTOR"/>
    <property type="match status" value="1"/>
</dbReference>
<dbReference type="GO" id="GO:0007189">
    <property type="term" value="P:adenylate cyclase-activating G protein-coupled receptor signaling pathway"/>
    <property type="evidence" value="ECO:0007669"/>
    <property type="project" value="TreeGrafter"/>
</dbReference>
<dbReference type="PANTHER" id="PTHR24372:SF80">
    <property type="entry name" value="FI21465P1-RELATED"/>
    <property type="match status" value="1"/>
</dbReference>
<dbReference type="EMBL" id="CAACVG010014414">
    <property type="protein sequence ID" value="VEN63129.1"/>
    <property type="molecule type" value="Genomic_DNA"/>
</dbReference>
<reference evidence="2 3" key="1">
    <citation type="submission" date="2019-01" db="EMBL/GenBank/DDBJ databases">
        <authorList>
            <person name="Sayadi A."/>
        </authorList>
    </citation>
    <scope>NUCLEOTIDE SEQUENCE [LARGE SCALE GENOMIC DNA]</scope>
</reference>
<proteinExistence type="predicted"/>
<keyword evidence="3" id="KW-1185">Reference proteome</keyword>
<keyword evidence="1" id="KW-0812">Transmembrane</keyword>
<gene>
    <name evidence="2" type="ORF">CALMAC_LOCUS20047</name>
</gene>
<sequence>MDRFISTSIIKLLQLDHTVTLKIFSIHRMVNYYIFTTHKEIYGFKEHNRCWSTPIHQNLYAWLAIFVLPINSALNPVLYTLTTTIFKKQMSKMIHSCWNKRKRCDHQTASESALSLSLGGGTQSSSLLASKNSWKRSTAV</sequence>
<dbReference type="Gene3D" id="1.20.1070.10">
    <property type="entry name" value="Rhodopsin 7-helix transmembrane proteins"/>
    <property type="match status" value="1"/>
</dbReference>
<keyword evidence="1" id="KW-1133">Transmembrane helix</keyword>